<dbReference type="EMBL" id="SSMD01000001">
    <property type="protein sequence ID" value="THD76654.1"/>
    <property type="molecule type" value="Genomic_DNA"/>
</dbReference>
<dbReference type="Gene3D" id="3.10.129.10">
    <property type="entry name" value="Hotdog Thioesterase"/>
    <property type="match status" value="1"/>
</dbReference>
<dbReference type="PANTHER" id="PTHR12475:SF4">
    <property type="entry name" value="PROTEIN THEM6"/>
    <property type="match status" value="1"/>
</dbReference>
<evidence type="ECO:0000313" key="1">
    <source>
        <dbReference type="EMBL" id="THD76654.1"/>
    </source>
</evidence>
<sequence length="178" mass="20859">MYPVLRFTKEFIKFRNAPALPFDGTHVSHHMCLPWDIDLWMELNNGRTLTLYDLGRMILAKRAGLLGAMKRNRWGMTMAGACVRYRRRIRVFEVIEMRSRAVCWDNRFIYIEQSMWKSDGECANHIVYRTAVTDRNGIVAPETVIRDIMVTVPEVKTPEWIATWIAAEGQRPWPPMQD</sequence>
<proteinExistence type="predicted"/>
<dbReference type="SUPFAM" id="SSF54637">
    <property type="entry name" value="Thioesterase/thiol ester dehydrase-isomerase"/>
    <property type="match status" value="1"/>
</dbReference>
<dbReference type="Pfam" id="PF13279">
    <property type="entry name" value="4HBT_2"/>
    <property type="match status" value="1"/>
</dbReference>
<keyword evidence="2" id="KW-1185">Reference proteome</keyword>
<gene>
    <name evidence="1" type="ORF">E7681_02095</name>
</gene>
<dbReference type="RefSeq" id="WP_136337598.1">
    <property type="nucleotide sequence ID" value="NZ_SSMD01000001.1"/>
</dbReference>
<reference evidence="1 2" key="1">
    <citation type="submission" date="2019-04" db="EMBL/GenBank/DDBJ databases">
        <title>Draft genome sequence of Youngimonas vesicularis.</title>
        <authorList>
            <person name="Hameed A."/>
        </authorList>
    </citation>
    <scope>NUCLEOTIDE SEQUENCE [LARGE SCALE GENOMIC DNA]</scope>
    <source>
        <strain evidence="1 2">CC-AMW-E</strain>
    </source>
</reference>
<organism evidence="1 2">
    <name type="scientific">Thalassobius vesicularis</name>
    <dbReference type="NCBI Taxonomy" id="1294297"/>
    <lineage>
        <taxon>Bacteria</taxon>
        <taxon>Pseudomonadati</taxon>
        <taxon>Pseudomonadota</taxon>
        <taxon>Alphaproteobacteria</taxon>
        <taxon>Rhodobacterales</taxon>
        <taxon>Roseobacteraceae</taxon>
        <taxon>Thalassovita</taxon>
    </lineage>
</organism>
<name>A0A4S3MFY8_9RHOB</name>
<dbReference type="AlphaFoldDB" id="A0A4S3MFY8"/>
<comment type="caution">
    <text evidence="1">The sequence shown here is derived from an EMBL/GenBank/DDBJ whole genome shotgun (WGS) entry which is preliminary data.</text>
</comment>
<dbReference type="Proteomes" id="UP000306113">
    <property type="component" value="Unassembled WGS sequence"/>
</dbReference>
<accession>A0A4S3MFY8</accession>
<dbReference type="InterPro" id="IPR051490">
    <property type="entry name" value="THEM6_lcsJ_thioesterase"/>
</dbReference>
<protein>
    <submittedName>
        <fullName evidence="1">Acyl-CoA thioesterase</fullName>
    </submittedName>
</protein>
<evidence type="ECO:0000313" key="2">
    <source>
        <dbReference type="Proteomes" id="UP000306113"/>
    </source>
</evidence>
<dbReference type="OrthoDB" id="3727779at2"/>
<dbReference type="CDD" id="cd00586">
    <property type="entry name" value="4HBT"/>
    <property type="match status" value="1"/>
</dbReference>
<dbReference type="PANTHER" id="PTHR12475">
    <property type="match status" value="1"/>
</dbReference>
<dbReference type="InterPro" id="IPR029069">
    <property type="entry name" value="HotDog_dom_sf"/>
</dbReference>